<evidence type="ECO:0000313" key="1">
    <source>
        <dbReference type="EMBL" id="CAB1428728.1"/>
    </source>
</evidence>
<sequence length="134" mass="15228">MREPLSLEAGGDLCMLMSNLRRNVIYPVAQEDKRFVPYQKDKGLMPRKIREELSSEDRGLVTKLQAATSCDLNEDLIVPQVFTVEKLTFPQNATRQIYQSSHTSGNTPETESKQPSAWRLHSCATFLSAQWNLV</sequence>
<name>A0A9N7UEU2_PLEPL</name>
<protein>
    <submittedName>
        <fullName evidence="1">Uncharacterized protein</fullName>
    </submittedName>
</protein>
<accession>A0A9N7UEU2</accession>
<gene>
    <name evidence="1" type="ORF">PLEPLA_LOCUS16702</name>
</gene>
<dbReference type="EMBL" id="CADEAL010001085">
    <property type="protein sequence ID" value="CAB1428728.1"/>
    <property type="molecule type" value="Genomic_DNA"/>
</dbReference>
<evidence type="ECO:0000313" key="2">
    <source>
        <dbReference type="Proteomes" id="UP001153269"/>
    </source>
</evidence>
<reference evidence="1" key="1">
    <citation type="submission" date="2020-03" db="EMBL/GenBank/DDBJ databases">
        <authorList>
            <person name="Weist P."/>
        </authorList>
    </citation>
    <scope>NUCLEOTIDE SEQUENCE</scope>
</reference>
<comment type="caution">
    <text evidence="1">The sequence shown here is derived from an EMBL/GenBank/DDBJ whole genome shotgun (WGS) entry which is preliminary data.</text>
</comment>
<dbReference type="Proteomes" id="UP001153269">
    <property type="component" value="Unassembled WGS sequence"/>
</dbReference>
<proteinExistence type="predicted"/>
<dbReference type="AlphaFoldDB" id="A0A9N7UEU2"/>
<organism evidence="1 2">
    <name type="scientific">Pleuronectes platessa</name>
    <name type="common">European plaice</name>
    <dbReference type="NCBI Taxonomy" id="8262"/>
    <lineage>
        <taxon>Eukaryota</taxon>
        <taxon>Metazoa</taxon>
        <taxon>Chordata</taxon>
        <taxon>Craniata</taxon>
        <taxon>Vertebrata</taxon>
        <taxon>Euteleostomi</taxon>
        <taxon>Actinopterygii</taxon>
        <taxon>Neopterygii</taxon>
        <taxon>Teleostei</taxon>
        <taxon>Neoteleostei</taxon>
        <taxon>Acanthomorphata</taxon>
        <taxon>Carangaria</taxon>
        <taxon>Pleuronectiformes</taxon>
        <taxon>Pleuronectoidei</taxon>
        <taxon>Pleuronectidae</taxon>
        <taxon>Pleuronectes</taxon>
    </lineage>
</organism>
<keyword evidence="2" id="KW-1185">Reference proteome</keyword>